<feature type="non-terminal residue" evidence="1">
    <location>
        <position position="171"/>
    </location>
</feature>
<protein>
    <submittedName>
        <fullName evidence="1">10064_t:CDS:1</fullName>
    </submittedName>
</protein>
<dbReference type="Proteomes" id="UP000789920">
    <property type="component" value="Unassembled WGS sequence"/>
</dbReference>
<accession>A0ACA9Q560</accession>
<comment type="caution">
    <text evidence="1">The sequence shown here is derived from an EMBL/GenBank/DDBJ whole genome shotgun (WGS) entry which is preliminary data.</text>
</comment>
<dbReference type="EMBL" id="CAJVQC010027537">
    <property type="protein sequence ID" value="CAG8736732.1"/>
    <property type="molecule type" value="Genomic_DNA"/>
</dbReference>
<sequence length="171" mass="19778">SVNSRNKQLRSTRNLRKYEQREELLDHLISIQKLQHCLENIHELFGNELANAEHELNATDFENFHTSLCTGIEDALNRFVKWIETWIHLPLCICRLDGVNGPAFAHAFLTVFFNKSFLKIPTCEEISYVKLLEEDLSNGRLATLGLLEALAQYDFFEEFEAFANYDIAEPA</sequence>
<evidence type="ECO:0000313" key="1">
    <source>
        <dbReference type="EMBL" id="CAG8736732.1"/>
    </source>
</evidence>
<gene>
    <name evidence="1" type="ORF">RPERSI_LOCUS12734</name>
</gene>
<reference evidence="1" key="1">
    <citation type="submission" date="2021-06" db="EMBL/GenBank/DDBJ databases">
        <authorList>
            <person name="Kallberg Y."/>
            <person name="Tangrot J."/>
            <person name="Rosling A."/>
        </authorList>
    </citation>
    <scope>NUCLEOTIDE SEQUENCE</scope>
    <source>
        <strain evidence="1">MA461A</strain>
    </source>
</reference>
<keyword evidence="2" id="KW-1185">Reference proteome</keyword>
<name>A0ACA9Q560_9GLOM</name>
<feature type="non-terminal residue" evidence="1">
    <location>
        <position position="1"/>
    </location>
</feature>
<evidence type="ECO:0000313" key="2">
    <source>
        <dbReference type="Proteomes" id="UP000789920"/>
    </source>
</evidence>
<organism evidence="1 2">
    <name type="scientific">Racocetra persica</name>
    <dbReference type="NCBI Taxonomy" id="160502"/>
    <lineage>
        <taxon>Eukaryota</taxon>
        <taxon>Fungi</taxon>
        <taxon>Fungi incertae sedis</taxon>
        <taxon>Mucoromycota</taxon>
        <taxon>Glomeromycotina</taxon>
        <taxon>Glomeromycetes</taxon>
        <taxon>Diversisporales</taxon>
        <taxon>Gigasporaceae</taxon>
        <taxon>Racocetra</taxon>
    </lineage>
</organism>
<proteinExistence type="predicted"/>